<proteinExistence type="predicted"/>
<accession>A0A1D9LIH7</accession>
<evidence type="ECO:0000313" key="1">
    <source>
        <dbReference type="EMBL" id="AOZ51085.1"/>
    </source>
</evidence>
<dbReference type="InterPro" id="IPR011990">
    <property type="entry name" value="TPR-like_helical_dom_sf"/>
</dbReference>
<dbReference type="AlphaFoldDB" id="A0A1D9LIH7"/>
<gene>
    <name evidence="1" type="ORF">BKX93_14510</name>
</gene>
<dbReference type="Pfam" id="PF00072">
    <property type="entry name" value="Response_reg"/>
    <property type="match status" value="1"/>
</dbReference>
<dbReference type="InterPro" id="IPR001789">
    <property type="entry name" value="Sig_transdc_resp-reg_receiver"/>
</dbReference>
<organism evidence="1 2">
    <name type="scientific">Chromobacterium vaccinii</name>
    <dbReference type="NCBI Taxonomy" id="1108595"/>
    <lineage>
        <taxon>Bacteria</taxon>
        <taxon>Pseudomonadati</taxon>
        <taxon>Pseudomonadota</taxon>
        <taxon>Betaproteobacteria</taxon>
        <taxon>Neisseriales</taxon>
        <taxon>Chromobacteriaceae</taxon>
        <taxon>Chromobacterium</taxon>
    </lineage>
</organism>
<name>A0A1D9LIH7_9NEIS</name>
<dbReference type="SUPFAM" id="SSF48452">
    <property type="entry name" value="TPR-like"/>
    <property type="match status" value="1"/>
</dbReference>
<dbReference type="InterPro" id="IPR052048">
    <property type="entry name" value="ST_Response_Regulator"/>
</dbReference>
<dbReference type="GeneID" id="68842417"/>
<dbReference type="PANTHER" id="PTHR43228">
    <property type="entry name" value="TWO-COMPONENT RESPONSE REGULATOR"/>
    <property type="match status" value="1"/>
</dbReference>
<dbReference type="Gene3D" id="3.40.50.2300">
    <property type="match status" value="1"/>
</dbReference>
<dbReference type="EMBL" id="CP017707">
    <property type="protein sequence ID" value="AOZ51085.1"/>
    <property type="molecule type" value="Genomic_DNA"/>
</dbReference>
<dbReference type="GO" id="GO:0000160">
    <property type="term" value="P:phosphorelay signal transduction system"/>
    <property type="evidence" value="ECO:0007669"/>
    <property type="project" value="InterPro"/>
</dbReference>
<dbReference type="SUPFAM" id="SSF52172">
    <property type="entry name" value="CheY-like"/>
    <property type="match status" value="1"/>
</dbReference>
<dbReference type="PROSITE" id="PS50110">
    <property type="entry name" value="RESPONSE_REGULATORY"/>
    <property type="match status" value="1"/>
</dbReference>
<dbReference type="SMART" id="SM00448">
    <property type="entry name" value="REC"/>
    <property type="match status" value="1"/>
</dbReference>
<protein>
    <submittedName>
        <fullName evidence="1">Uncharacterized protein</fullName>
    </submittedName>
</protein>
<dbReference type="PANTHER" id="PTHR43228:SF1">
    <property type="entry name" value="TWO-COMPONENT RESPONSE REGULATOR ARR22"/>
    <property type="match status" value="1"/>
</dbReference>
<reference evidence="1 2" key="1">
    <citation type="submission" date="2016-10" db="EMBL/GenBank/DDBJ databases">
        <title>Chromobacterium muskegensis sp. nov., an insecticidal bacterium isolated from Sphagnum bogs.</title>
        <authorList>
            <person name="Sparks M.E."/>
            <person name="Blackburn M.B."/>
            <person name="Gundersen-Rindal D.E."/>
            <person name="Mitchell A."/>
            <person name="Farrar R."/>
            <person name="Kuhar D."/>
        </authorList>
    </citation>
    <scope>NUCLEOTIDE SEQUENCE [LARGE SCALE GENOMIC DNA]</scope>
    <source>
        <strain evidence="1 2">21-1</strain>
    </source>
</reference>
<dbReference type="InterPro" id="IPR011006">
    <property type="entry name" value="CheY-like_superfamily"/>
</dbReference>
<dbReference type="PROSITE" id="PS50005">
    <property type="entry name" value="TPR"/>
    <property type="match status" value="1"/>
</dbReference>
<dbReference type="Gene3D" id="1.25.40.10">
    <property type="entry name" value="Tetratricopeptide repeat domain"/>
    <property type="match status" value="1"/>
</dbReference>
<dbReference type="InterPro" id="IPR019734">
    <property type="entry name" value="TPR_rpt"/>
</dbReference>
<evidence type="ECO:0000313" key="2">
    <source>
        <dbReference type="Proteomes" id="UP000178776"/>
    </source>
</evidence>
<dbReference type="RefSeq" id="WP_052717381.1">
    <property type="nucleotide sequence ID" value="NZ_CP017707.1"/>
</dbReference>
<sequence length="537" mass="58665">MAFDENTTVLIVDDAHSMSQGIRAILAMGGVTQSETASHAGEAQNRLRGRRYDVVLCDYNLGLGMNGQELLEATRRSGALPLSTLWVMITGERNYGQVASAAELVPDDYILKPFTTQQLLDRLEAAARRKAFLSPAHRLLDKGKTEQAIQTLGGLIAEADSRQRRLDAQRLCGELLAREGLHEAALRLYREVLSKDELPWAKMGVARILSEQGDGGGANTLLDQVIAEAPRYTEAYDLLAQNLTDDGKYSDAAGALEKAVAISPRNFNRLHHYGTSLLRSGDATRAVEPLQRAVDIGRGNSFFGPEAMVDLLQARCESGQTQQLDRLQHDIAARQGELPGGPLTMAVCRALTALAQQRPQQAETHLAEAAEWISAPETDFGSALRFLSAAAKLPDGHGAESAPDWARSIALRFADSRHELGSLLEVAAPRPACGDAARAAYAELQDKSRAALEQANQGKLETAAAMLHGEAMRTLNCRLGLYGCAMLLRIAENRQEAGQDYAGEMQSLRELLHWLPHDNERVRGFVKRRQALIRHED</sequence>
<dbReference type="KEGG" id="cvc:BKX93_14510"/>
<dbReference type="Proteomes" id="UP000178776">
    <property type="component" value="Chromosome"/>
</dbReference>
<dbReference type="STRING" id="1108595.BKX93_14510"/>